<proteinExistence type="predicted"/>
<dbReference type="CDD" id="cd22160">
    <property type="entry name" value="F-box_AtFBL13-like"/>
    <property type="match status" value="1"/>
</dbReference>
<dbReference type="InterPro" id="IPR001810">
    <property type="entry name" value="F-box_dom"/>
</dbReference>
<dbReference type="Gene3D" id="1.20.1280.50">
    <property type="match status" value="1"/>
</dbReference>
<dbReference type="SUPFAM" id="SSF81383">
    <property type="entry name" value="F-box domain"/>
    <property type="match status" value="1"/>
</dbReference>
<dbReference type="HOGENOM" id="CLU_456642_0_0_1"/>
<dbReference type="PANTHER" id="PTHR31900">
    <property type="entry name" value="F-BOX/RNI SUPERFAMILY PROTEIN-RELATED"/>
    <property type="match status" value="1"/>
</dbReference>
<evidence type="ECO:0000313" key="2">
    <source>
        <dbReference type="EnsemblPlants" id="Bo3g020980.1"/>
    </source>
</evidence>
<dbReference type="InterPro" id="IPR055411">
    <property type="entry name" value="LRR_FXL15/At3g58940/PEG3-like"/>
</dbReference>
<dbReference type="SMART" id="SM00579">
    <property type="entry name" value="FBD"/>
    <property type="match status" value="2"/>
</dbReference>
<reference evidence="2" key="2">
    <citation type="submission" date="2015-03" db="UniProtKB">
        <authorList>
            <consortium name="EnsemblPlants"/>
        </authorList>
    </citation>
    <scope>IDENTIFICATION</scope>
</reference>
<dbReference type="InterPro" id="IPR053781">
    <property type="entry name" value="F-box_AtFBL13-like"/>
</dbReference>
<dbReference type="Gene3D" id="3.80.10.10">
    <property type="entry name" value="Ribonuclease Inhibitor"/>
    <property type="match status" value="1"/>
</dbReference>
<dbReference type="InterPro" id="IPR036047">
    <property type="entry name" value="F-box-like_dom_sf"/>
</dbReference>
<dbReference type="Proteomes" id="UP000032141">
    <property type="component" value="Chromosome C3"/>
</dbReference>
<dbReference type="InterPro" id="IPR050232">
    <property type="entry name" value="FBL13/AtMIF1-like"/>
</dbReference>
<feature type="domain" description="F-box" evidence="1">
    <location>
        <begin position="245"/>
        <end position="294"/>
    </location>
</feature>
<dbReference type="AlphaFoldDB" id="A0A0D3B369"/>
<sequence length="598" mass="68650">MLPSCPVLEELFLQQRSFLANPPSYKIIVPSLRRLSLIFEGYRSKGDVNLVIDTPSLKSLQIVDRSGSFSFSEPMNINQVLKANIDVILKRPEKLLHSLASVVHIRLCLSASETQTFGGMYMQIGAAITIYACDARFTCLKVITINQCHPVINPRTRHWNQPGSVPRCFSSNLEIFEWIKYEGKQYEKKLSTYILKTAVLLKKASFTARSDDYKEKLLMIQELSFSQRASSTSISYSVKIIEEDMDRISLLPNDFLLHILSLLPTKDVPATSLLSKRWLNLWKLVSKLNYIERDDNADHVGFVRFVDRSLLLNTALVLESLHLKLDQQCNDVDVGFWIITAVKRGLRELSFEYCYTIEEPIRLPQSLYTCGTLVVLKLQNVSLVDVQFPVCFKLLKTLHLDEVIYLDNVTPKKLLSCCPILQVLDLDRAENDNVRRFSITVPSLQRFDYYGRPGSVLVMFPSGSIFHQLEHLEFCTCETEWDLLMSLLQHSPKLRSLKLNEIHNNVCGYRTLHWEEPSTVPETLMLVLETFEWRNYRGRNVERELASFVLKHARRLKVATFSPLASTQLDTTLGEKNRMITELARLPRGSTECELVFG</sequence>
<evidence type="ECO:0000313" key="3">
    <source>
        <dbReference type="Proteomes" id="UP000032141"/>
    </source>
</evidence>
<dbReference type="Gramene" id="Bo3g020980.1">
    <property type="protein sequence ID" value="Bo3g020980.1"/>
    <property type="gene ID" value="Bo3g020980"/>
</dbReference>
<dbReference type="Pfam" id="PF00646">
    <property type="entry name" value="F-box"/>
    <property type="match status" value="1"/>
</dbReference>
<dbReference type="PANTHER" id="PTHR31900:SF34">
    <property type="entry name" value="EMB|CAB62440.1-RELATED"/>
    <property type="match status" value="1"/>
</dbReference>
<dbReference type="OMA" id="TINQCHP"/>
<protein>
    <recommendedName>
        <fullName evidence="1">F-box domain-containing protein</fullName>
    </recommendedName>
</protein>
<accession>A0A0D3B369</accession>
<name>A0A0D3B369_BRAOL</name>
<keyword evidence="3" id="KW-1185">Reference proteome</keyword>
<dbReference type="InterPro" id="IPR006566">
    <property type="entry name" value="FBD"/>
</dbReference>
<dbReference type="EnsemblPlants" id="Bo3g020980.1">
    <property type="protein sequence ID" value="Bo3g020980.1"/>
    <property type="gene ID" value="Bo3g020980"/>
</dbReference>
<dbReference type="SUPFAM" id="SSF52047">
    <property type="entry name" value="RNI-like"/>
    <property type="match status" value="1"/>
</dbReference>
<evidence type="ECO:0000259" key="1">
    <source>
        <dbReference type="PROSITE" id="PS50181"/>
    </source>
</evidence>
<dbReference type="Pfam" id="PF24758">
    <property type="entry name" value="LRR_At5g56370"/>
    <property type="match status" value="1"/>
</dbReference>
<dbReference type="Pfam" id="PF08387">
    <property type="entry name" value="FBD"/>
    <property type="match status" value="2"/>
</dbReference>
<dbReference type="PROSITE" id="PS50181">
    <property type="entry name" value="FBOX"/>
    <property type="match status" value="1"/>
</dbReference>
<dbReference type="STRING" id="109376.A0A0D3B369"/>
<dbReference type="InterPro" id="IPR032675">
    <property type="entry name" value="LRR_dom_sf"/>
</dbReference>
<organism evidence="2 3">
    <name type="scientific">Brassica oleracea var. oleracea</name>
    <dbReference type="NCBI Taxonomy" id="109376"/>
    <lineage>
        <taxon>Eukaryota</taxon>
        <taxon>Viridiplantae</taxon>
        <taxon>Streptophyta</taxon>
        <taxon>Embryophyta</taxon>
        <taxon>Tracheophyta</taxon>
        <taxon>Spermatophyta</taxon>
        <taxon>Magnoliopsida</taxon>
        <taxon>eudicotyledons</taxon>
        <taxon>Gunneridae</taxon>
        <taxon>Pentapetalae</taxon>
        <taxon>rosids</taxon>
        <taxon>malvids</taxon>
        <taxon>Brassicales</taxon>
        <taxon>Brassicaceae</taxon>
        <taxon>Brassiceae</taxon>
        <taxon>Brassica</taxon>
    </lineage>
</organism>
<reference evidence="2 3" key="1">
    <citation type="journal article" date="2014" name="Genome Biol.">
        <title>Transcriptome and methylome profiling reveals relics of genome dominance in the mesopolyploid Brassica oleracea.</title>
        <authorList>
            <person name="Parkin I.A."/>
            <person name="Koh C."/>
            <person name="Tang H."/>
            <person name="Robinson S.J."/>
            <person name="Kagale S."/>
            <person name="Clarke W.E."/>
            <person name="Town C.D."/>
            <person name="Nixon J."/>
            <person name="Krishnakumar V."/>
            <person name="Bidwell S.L."/>
            <person name="Denoeud F."/>
            <person name="Belcram H."/>
            <person name="Links M.G."/>
            <person name="Just J."/>
            <person name="Clarke C."/>
            <person name="Bender T."/>
            <person name="Huebert T."/>
            <person name="Mason A.S."/>
            <person name="Pires J.C."/>
            <person name="Barker G."/>
            <person name="Moore J."/>
            <person name="Walley P.G."/>
            <person name="Manoli S."/>
            <person name="Batley J."/>
            <person name="Edwards D."/>
            <person name="Nelson M.N."/>
            <person name="Wang X."/>
            <person name="Paterson A.H."/>
            <person name="King G."/>
            <person name="Bancroft I."/>
            <person name="Chalhoub B."/>
            <person name="Sharpe A.G."/>
        </authorList>
    </citation>
    <scope>NUCLEOTIDE SEQUENCE</scope>
    <source>
        <strain evidence="2 3">cv. TO1000</strain>
    </source>
</reference>